<dbReference type="STRING" id="587909.SAMN05421810_101846"/>
<accession>A0A1I5M9I8</accession>
<evidence type="ECO:0000313" key="1">
    <source>
        <dbReference type="EMBL" id="SFP06262.1"/>
    </source>
</evidence>
<name>A0A1I5M9I8_9PSEU</name>
<organism evidence="1 2">
    <name type="scientific">Amycolatopsis arida</name>
    <dbReference type="NCBI Taxonomy" id="587909"/>
    <lineage>
        <taxon>Bacteria</taxon>
        <taxon>Bacillati</taxon>
        <taxon>Actinomycetota</taxon>
        <taxon>Actinomycetes</taxon>
        <taxon>Pseudonocardiales</taxon>
        <taxon>Pseudonocardiaceae</taxon>
        <taxon>Amycolatopsis</taxon>
    </lineage>
</organism>
<dbReference type="EMBL" id="FOWW01000001">
    <property type="protein sequence ID" value="SFP06262.1"/>
    <property type="molecule type" value="Genomic_DNA"/>
</dbReference>
<proteinExistence type="predicted"/>
<dbReference type="Proteomes" id="UP000198727">
    <property type="component" value="Unassembled WGS sequence"/>
</dbReference>
<dbReference type="AlphaFoldDB" id="A0A1I5M9I8"/>
<evidence type="ECO:0000313" key="2">
    <source>
        <dbReference type="Proteomes" id="UP000198727"/>
    </source>
</evidence>
<reference evidence="2" key="1">
    <citation type="submission" date="2016-10" db="EMBL/GenBank/DDBJ databases">
        <authorList>
            <person name="Varghese N."/>
            <person name="Submissions S."/>
        </authorList>
    </citation>
    <scope>NUCLEOTIDE SEQUENCE [LARGE SCALE GENOMIC DNA]</scope>
    <source>
        <strain evidence="2">CGMCC 4.5579</strain>
    </source>
</reference>
<sequence>MRGRRRRRRAPLRPSQVAVKLKLPFLGEISGTWEPGRAEAEAAWELYVELITRVTVVELRPDEGVLREALSSLYTLFPTTREILRKYGPEVAPRTAPGSVTFGILAVGVLNGALRPLLTRWHPALQAWEARRDREVDPLTHERSWDRHDALRADVAATRATLAELARVLADVAGADYLLPELRDGNPAPTRSGGGYGVCARHLTLRGVDAVQRVPLPRTTHVIPVLASTSR</sequence>
<keyword evidence="2" id="KW-1185">Reference proteome</keyword>
<protein>
    <submittedName>
        <fullName evidence="1">Uncharacterized protein</fullName>
    </submittedName>
</protein>
<dbReference type="RefSeq" id="WP_208325946.1">
    <property type="nucleotide sequence ID" value="NZ_FOWW01000001.1"/>
</dbReference>
<gene>
    <name evidence="1" type="ORF">SAMN05421810_101846</name>
</gene>